<dbReference type="PANTHER" id="PTHR31200:SF1">
    <property type="entry name" value="INO80 COMPLEX SUBUNIT C"/>
    <property type="match status" value="1"/>
</dbReference>
<dbReference type="OrthoDB" id="49520at2759"/>
<evidence type="ECO:0000256" key="2">
    <source>
        <dbReference type="ARBA" id="ARBA00023015"/>
    </source>
</evidence>
<evidence type="ECO:0000259" key="6">
    <source>
        <dbReference type="SMART" id="SM00993"/>
    </source>
</evidence>
<dbReference type="Proteomes" id="UP001150569">
    <property type="component" value="Unassembled WGS sequence"/>
</dbReference>
<protein>
    <submittedName>
        <fullName evidence="7">Co-chaperone</fullName>
    </submittedName>
</protein>
<dbReference type="GO" id="GO:0006338">
    <property type="term" value="P:chromatin remodeling"/>
    <property type="evidence" value="ECO:0007669"/>
    <property type="project" value="InterPro"/>
</dbReference>
<sequence length="142" mass="16072">MTASRKKTSGRRSLDASSPASSTAEVSARSDVITNLAAVDKPFKNPSYKATKKYRSLKQVLALEKNNNPYPVDFPTFWSIEAPPSLLPATKYCDITGFEALYTDPKSNLRYHNVEVYQYIQELPRGTEQQYLELRNAHVVLR</sequence>
<organism evidence="7 8">
    <name type="scientific">Tieghemiomyces parasiticus</name>
    <dbReference type="NCBI Taxonomy" id="78921"/>
    <lineage>
        <taxon>Eukaryota</taxon>
        <taxon>Fungi</taxon>
        <taxon>Fungi incertae sedis</taxon>
        <taxon>Zoopagomycota</taxon>
        <taxon>Kickxellomycotina</taxon>
        <taxon>Dimargaritomycetes</taxon>
        <taxon>Dimargaritales</taxon>
        <taxon>Dimargaritaceae</taxon>
        <taxon>Tieghemiomyces</taxon>
    </lineage>
</organism>
<evidence type="ECO:0000313" key="8">
    <source>
        <dbReference type="Proteomes" id="UP001150569"/>
    </source>
</evidence>
<dbReference type="GO" id="GO:0031011">
    <property type="term" value="C:Ino80 complex"/>
    <property type="evidence" value="ECO:0007669"/>
    <property type="project" value="InterPro"/>
</dbReference>
<dbReference type="Pfam" id="PF08265">
    <property type="entry name" value="YL1_C"/>
    <property type="match status" value="1"/>
</dbReference>
<reference evidence="7" key="1">
    <citation type="submission" date="2022-07" db="EMBL/GenBank/DDBJ databases">
        <title>Phylogenomic reconstructions and comparative analyses of Kickxellomycotina fungi.</title>
        <authorList>
            <person name="Reynolds N.K."/>
            <person name="Stajich J.E."/>
            <person name="Barry K."/>
            <person name="Grigoriev I.V."/>
            <person name="Crous P."/>
            <person name="Smith M.E."/>
        </authorList>
    </citation>
    <scope>NUCLEOTIDE SEQUENCE</scope>
    <source>
        <strain evidence="7">RSA 861</strain>
    </source>
</reference>
<evidence type="ECO:0000313" key="7">
    <source>
        <dbReference type="EMBL" id="KAJ1910520.1"/>
    </source>
</evidence>
<dbReference type="PANTHER" id="PTHR31200">
    <property type="entry name" value="INO80 COMPLEX SUBUNIT C"/>
    <property type="match status" value="1"/>
</dbReference>
<comment type="caution">
    <text evidence="7">The sequence shown here is derived from an EMBL/GenBank/DDBJ whole genome shotgun (WGS) entry which is preliminary data.</text>
</comment>
<dbReference type="AlphaFoldDB" id="A0A9W7ZQC7"/>
<accession>A0A9W7ZQC7</accession>
<keyword evidence="3" id="KW-0804">Transcription</keyword>
<keyword evidence="2" id="KW-0805">Transcription regulation</keyword>
<dbReference type="SMART" id="SM00993">
    <property type="entry name" value="YL1_C"/>
    <property type="match status" value="1"/>
</dbReference>
<evidence type="ECO:0000256" key="3">
    <source>
        <dbReference type="ARBA" id="ARBA00023163"/>
    </source>
</evidence>
<proteinExistence type="predicted"/>
<dbReference type="EMBL" id="JANBPT010001039">
    <property type="protein sequence ID" value="KAJ1910520.1"/>
    <property type="molecule type" value="Genomic_DNA"/>
</dbReference>
<feature type="compositionally biased region" description="Polar residues" evidence="5">
    <location>
        <begin position="15"/>
        <end position="25"/>
    </location>
</feature>
<feature type="domain" description="Vps72/YL1 C-terminal" evidence="6">
    <location>
        <begin position="91"/>
        <end position="120"/>
    </location>
</feature>
<gene>
    <name evidence="7" type="primary">AHA1_4</name>
    <name evidence="7" type="ORF">IWQ60_010614</name>
</gene>
<dbReference type="InterPro" id="IPR029525">
    <property type="entry name" value="INO80C/Ies6"/>
</dbReference>
<feature type="region of interest" description="Disordered" evidence="5">
    <location>
        <begin position="1"/>
        <end position="28"/>
    </location>
</feature>
<feature type="compositionally biased region" description="Basic residues" evidence="5">
    <location>
        <begin position="1"/>
        <end position="10"/>
    </location>
</feature>
<keyword evidence="8" id="KW-1185">Reference proteome</keyword>
<evidence type="ECO:0000256" key="5">
    <source>
        <dbReference type="SAM" id="MobiDB-lite"/>
    </source>
</evidence>
<feature type="non-terminal residue" evidence="7">
    <location>
        <position position="142"/>
    </location>
</feature>
<evidence type="ECO:0000256" key="4">
    <source>
        <dbReference type="ARBA" id="ARBA00023242"/>
    </source>
</evidence>
<comment type="subcellular location">
    <subcellularLocation>
        <location evidence="1">Nucleus</location>
    </subcellularLocation>
</comment>
<dbReference type="InterPro" id="IPR013272">
    <property type="entry name" value="Vps72/YL1_C"/>
</dbReference>
<evidence type="ECO:0000256" key="1">
    <source>
        <dbReference type="ARBA" id="ARBA00004123"/>
    </source>
</evidence>
<name>A0A9W7ZQC7_9FUNG</name>
<keyword evidence="4" id="KW-0539">Nucleus</keyword>